<dbReference type="SUPFAM" id="SSF53335">
    <property type="entry name" value="S-adenosyl-L-methionine-dependent methyltransferases"/>
    <property type="match status" value="1"/>
</dbReference>
<name>A0A5C8FIM0_9SPIR</name>
<proteinExistence type="predicted"/>
<evidence type="ECO:0000313" key="2">
    <source>
        <dbReference type="Proteomes" id="UP000322307"/>
    </source>
</evidence>
<dbReference type="EMBL" id="SAYE01000015">
    <property type="protein sequence ID" value="TXJ49234.1"/>
    <property type="molecule type" value="Genomic_DNA"/>
</dbReference>
<dbReference type="Proteomes" id="UP000322307">
    <property type="component" value="Unassembled WGS sequence"/>
</dbReference>
<protein>
    <submittedName>
        <fullName evidence="1">Class I SAM-dependent methyltransferase</fullName>
    </submittedName>
</protein>
<comment type="caution">
    <text evidence="1">The sequence shown here is derived from an EMBL/GenBank/DDBJ whole genome shotgun (WGS) entry which is preliminary data.</text>
</comment>
<gene>
    <name evidence="1" type="ORF">EPJ84_09670</name>
</gene>
<keyword evidence="1" id="KW-0808">Transferase</keyword>
<organism evidence="1 2">
    <name type="scientific">Brachyspira aalborgi</name>
    <dbReference type="NCBI Taxonomy" id="29522"/>
    <lineage>
        <taxon>Bacteria</taxon>
        <taxon>Pseudomonadati</taxon>
        <taxon>Spirochaetota</taxon>
        <taxon>Spirochaetia</taxon>
        <taxon>Brachyspirales</taxon>
        <taxon>Brachyspiraceae</taxon>
        <taxon>Brachyspira</taxon>
    </lineage>
</organism>
<accession>A0A5C8FIM0</accession>
<evidence type="ECO:0000313" key="1">
    <source>
        <dbReference type="EMBL" id="TXJ49234.1"/>
    </source>
</evidence>
<keyword evidence="1" id="KW-0489">Methyltransferase</keyword>
<dbReference type="GO" id="GO:0008168">
    <property type="term" value="F:methyltransferase activity"/>
    <property type="evidence" value="ECO:0007669"/>
    <property type="project" value="UniProtKB-KW"/>
</dbReference>
<dbReference type="InterPro" id="IPR029063">
    <property type="entry name" value="SAM-dependent_MTases_sf"/>
</dbReference>
<dbReference type="Gene3D" id="3.40.50.150">
    <property type="entry name" value="Vaccinia Virus protein VP39"/>
    <property type="match status" value="1"/>
</dbReference>
<dbReference type="Pfam" id="PF13578">
    <property type="entry name" value="Methyltransf_24"/>
    <property type="match status" value="1"/>
</dbReference>
<dbReference type="RefSeq" id="WP_147718540.1">
    <property type="nucleotide sequence ID" value="NZ_SAYE01000015.1"/>
</dbReference>
<sequence>MTIDKPEKFENEIVDEINNILSGISEMSYLERCFLNGIIRQTKPKKILELGVSAGGSSAIILNAIKDFDNAKLYSVDYNKKWYRDNSKDVGFIIDEKFSNLKNKWKLYTEGTAAKFMDEIGGEIDLCLIDTMHINPGEFLDFLIVLPYLKKNAILILHDIALHHNYKSSITNVILFSCLNGKKLSFNEDFWNRFANIGAVILDENVKDNILDYLYLLTLPWEYLPTDNDILECQKLFSKNYEEEFVDTFMNIMLCNKELFIKNKNAEVSNINNNVYNEINSIKIKYDNLEKDLSGIINSYKNLINTMAWWIPIRKLRDNFRNKFFDNFIGEGGVNNSFKFLYPLNFGLNFN</sequence>
<reference evidence="1 2" key="1">
    <citation type="journal article" date="1992" name="Lakartidningen">
        <title>[Penicillin V and not amoxicillin is the first choice preparation in acute otitis].</title>
        <authorList>
            <person name="Kamme C."/>
            <person name="Lundgren K."/>
            <person name="Prellner K."/>
        </authorList>
    </citation>
    <scope>NUCLEOTIDE SEQUENCE [LARGE SCALE GENOMIC DNA]</scope>
    <source>
        <strain evidence="1 2">PC3939II</strain>
    </source>
</reference>
<dbReference type="AlphaFoldDB" id="A0A5C8FIM0"/>
<dbReference type="GO" id="GO:0032259">
    <property type="term" value="P:methylation"/>
    <property type="evidence" value="ECO:0007669"/>
    <property type="project" value="UniProtKB-KW"/>
</dbReference>